<reference evidence="1" key="1">
    <citation type="submission" date="2022-06" db="EMBL/GenBank/DDBJ databases">
        <title>Phylogenomic reconstructions and comparative analyses of Kickxellomycotina fungi.</title>
        <authorList>
            <person name="Reynolds N.K."/>
            <person name="Stajich J.E."/>
            <person name="Barry K."/>
            <person name="Grigoriev I.V."/>
            <person name="Crous P."/>
            <person name="Smith M.E."/>
        </authorList>
    </citation>
    <scope>NUCLEOTIDE SEQUENCE</scope>
    <source>
        <strain evidence="1">RSA 2271</strain>
    </source>
</reference>
<keyword evidence="2" id="KW-1185">Reference proteome</keyword>
<proteinExistence type="predicted"/>
<accession>A0ACC1HJ64</accession>
<protein>
    <submittedName>
        <fullName evidence="1">Uncharacterized protein</fullName>
    </submittedName>
</protein>
<evidence type="ECO:0000313" key="1">
    <source>
        <dbReference type="EMBL" id="KAJ1676507.1"/>
    </source>
</evidence>
<feature type="non-terminal residue" evidence="1">
    <location>
        <position position="123"/>
    </location>
</feature>
<organism evidence="1 2">
    <name type="scientific">Spiromyces aspiralis</name>
    <dbReference type="NCBI Taxonomy" id="68401"/>
    <lineage>
        <taxon>Eukaryota</taxon>
        <taxon>Fungi</taxon>
        <taxon>Fungi incertae sedis</taxon>
        <taxon>Zoopagomycota</taxon>
        <taxon>Kickxellomycotina</taxon>
        <taxon>Kickxellomycetes</taxon>
        <taxon>Kickxellales</taxon>
        <taxon>Kickxellaceae</taxon>
        <taxon>Spiromyces</taxon>
    </lineage>
</organism>
<sequence length="123" mass="14231">AVSRLRIPHDIIYKKEGPNDGLVSVASAKWGKHIETLQCDHFDLTNRWKVGNVYRDALVWLNEWQKWWSSWEWMTKTADKAATPTGASLDDLSPNVLRSNENEPADKGLRATKEFDVVEFYLR</sequence>
<dbReference type="Proteomes" id="UP001145114">
    <property type="component" value="Unassembled WGS sequence"/>
</dbReference>
<dbReference type="EMBL" id="JAMZIH010003988">
    <property type="protein sequence ID" value="KAJ1676507.1"/>
    <property type="molecule type" value="Genomic_DNA"/>
</dbReference>
<gene>
    <name evidence="1" type="ORF">EV182_008063</name>
</gene>
<feature type="non-terminal residue" evidence="1">
    <location>
        <position position="1"/>
    </location>
</feature>
<comment type="caution">
    <text evidence="1">The sequence shown here is derived from an EMBL/GenBank/DDBJ whole genome shotgun (WGS) entry which is preliminary data.</text>
</comment>
<evidence type="ECO:0000313" key="2">
    <source>
        <dbReference type="Proteomes" id="UP001145114"/>
    </source>
</evidence>
<name>A0ACC1HJ64_9FUNG</name>